<name>A0A6B0TUY7_IXORI</name>
<feature type="chain" id="PRO_5025441814" evidence="1">
    <location>
        <begin position="23"/>
        <end position="77"/>
    </location>
</feature>
<proteinExistence type="predicted"/>
<protein>
    <submittedName>
        <fullName evidence="2">Putative secreted protein</fullName>
    </submittedName>
</protein>
<reference evidence="2" key="1">
    <citation type="submission" date="2019-12" db="EMBL/GenBank/DDBJ databases">
        <title>An insight into the sialome of adult female Ixodes ricinus ticks feeding for 6 days.</title>
        <authorList>
            <person name="Perner J."/>
            <person name="Ribeiro J.M.C."/>
        </authorList>
    </citation>
    <scope>NUCLEOTIDE SEQUENCE</scope>
    <source>
        <strain evidence="2">Semi-engorged</strain>
        <tissue evidence="2">Salivary glands</tissue>
    </source>
</reference>
<evidence type="ECO:0000256" key="1">
    <source>
        <dbReference type="SAM" id="SignalP"/>
    </source>
</evidence>
<feature type="signal peptide" evidence="1">
    <location>
        <begin position="1"/>
        <end position="22"/>
    </location>
</feature>
<dbReference type="EMBL" id="GIFC01001739">
    <property type="protein sequence ID" value="MXU83822.1"/>
    <property type="molecule type" value="Transcribed_RNA"/>
</dbReference>
<evidence type="ECO:0000313" key="2">
    <source>
        <dbReference type="EMBL" id="MXU83822.1"/>
    </source>
</evidence>
<organism evidence="2">
    <name type="scientific">Ixodes ricinus</name>
    <name type="common">Common tick</name>
    <name type="synonym">Acarus ricinus</name>
    <dbReference type="NCBI Taxonomy" id="34613"/>
    <lineage>
        <taxon>Eukaryota</taxon>
        <taxon>Metazoa</taxon>
        <taxon>Ecdysozoa</taxon>
        <taxon>Arthropoda</taxon>
        <taxon>Chelicerata</taxon>
        <taxon>Arachnida</taxon>
        <taxon>Acari</taxon>
        <taxon>Parasitiformes</taxon>
        <taxon>Ixodida</taxon>
        <taxon>Ixodoidea</taxon>
        <taxon>Ixodidae</taxon>
        <taxon>Ixodinae</taxon>
        <taxon>Ixodes</taxon>
    </lineage>
</organism>
<sequence>MPFLRPMLLCSHLLHHSLRTTGLVLLAKDCQEEQTQLRQMYAAEVWAEARYRAMAADATSMQTMYTGEDAQHDECCI</sequence>
<dbReference type="AlphaFoldDB" id="A0A6B0TUY7"/>
<keyword evidence="1" id="KW-0732">Signal</keyword>
<accession>A0A6B0TUY7</accession>